<reference evidence="3 4" key="1">
    <citation type="submission" date="2023-04" db="EMBL/GenBank/DDBJ databases">
        <title>A novel bacteria isolated from coastal sediment.</title>
        <authorList>
            <person name="Liu X.-J."/>
            <person name="Du Z.-J."/>
        </authorList>
    </citation>
    <scope>NUCLEOTIDE SEQUENCE [LARGE SCALE GENOMIC DNA]</scope>
    <source>
        <strain evidence="3 4">SDUM461003</strain>
    </source>
</reference>
<evidence type="ECO:0000313" key="4">
    <source>
        <dbReference type="Proteomes" id="UP001225316"/>
    </source>
</evidence>
<keyword evidence="2" id="KW-0732">Signal</keyword>
<name>A0ABU1AQ91_9BACT</name>
<keyword evidence="4" id="KW-1185">Reference proteome</keyword>
<keyword evidence="1" id="KW-0472">Membrane</keyword>
<dbReference type="EMBL" id="JARXHW010000003">
    <property type="protein sequence ID" value="MDQ8206329.1"/>
    <property type="molecule type" value="Genomic_DNA"/>
</dbReference>
<organism evidence="3 4">
    <name type="scientific">Thalassobacterium maritimum</name>
    <dbReference type="NCBI Taxonomy" id="3041265"/>
    <lineage>
        <taxon>Bacteria</taxon>
        <taxon>Pseudomonadati</taxon>
        <taxon>Verrucomicrobiota</taxon>
        <taxon>Opitutia</taxon>
        <taxon>Puniceicoccales</taxon>
        <taxon>Coraliomargaritaceae</taxon>
        <taxon>Thalassobacterium</taxon>
    </lineage>
</organism>
<protein>
    <recommendedName>
        <fullName evidence="5">PEP-CTERM protein-sorting domain-containing protein</fullName>
    </recommendedName>
</protein>
<evidence type="ECO:0000313" key="3">
    <source>
        <dbReference type="EMBL" id="MDQ8206329.1"/>
    </source>
</evidence>
<evidence type="ECO:0000256" key="2">
    <source>
        <dbReference type="SAM" id="SignalP"/>
    </source>
</evidence>
<gene>
    <name evidence="3" type="ORF">QEH52_02335</name>
</gene>
<feature type="signal peptide" evidence="2">
    <location>
        <begin position="1"/>
        <end position="19"/>
    </location>
</feature>
<feature type="chain" id="PRO_5045805165" description="PEP-CTERM protein-sorting domain-containing protein" evidence="2">
    <location>
        <begin position="20"/>
        <end position="335"/>
    </location>
</feature>
<sequence>MKNILITSLVILTSSSALATTSLWDGAQTGVWGATTGWVVDGTMTPSGTPNGIDDVALFDNGSFYAGWGSISLETAGDPAADLDVTLGQWNQSGSSSGRHVDVRTSGSAKIIFDVSSGSAAINNSAGASSSGTTFNVEVQLNDNLVVNPTGNTGVGYREGITFNGLVTESGASRSITKNGIGSLSFEGTDGANTFSGGLNITNGLVQGMKTGAFGSGNIRVEESSGTSTASLEITDGVVDAISDSGLLYLGSFGGTNFSTVALADGVNETIGGLYFDNVLQAFGTWGATGSGATFINDDWFSGTGVLTVVPEPSTYTLLLGLFVFVSIALKRRGK</sequence>
<dbReference type="RefSeq" id="WP_308948368.1">
    <property type="nucleotide sequence ID" value="NZ_JARXHW010000003.1"/>
</dbReference>
<keyword evidence="1" id="KW-1133">Transmembrane helix</keyword>
<dbReference type="Proteomes" id="UP001225316">
    <property type="component" value="Unassembled WGS sequence"/>
</dbReference>
<feature type="transmembrane region" description="Helical" evidence="1">
    <location>
        <begin position="313"/>
        <end position="330"/>
    </location>
</feature>
<comment type="caution">
    <text evidence="3">The sequence shown here is derived from an EMBL/GenBank/DDBJ whole genome shotgun (WGS) entry which is preliminary data.</text>
</comment>
<keyword evidence="1" id="KW-0812">Transmembrane</keyword>
<evidence type="ECO:0008006" key="5">
    <source>
        <dbReference type="Google" id="ProtNLM"/>
    </source>
</evidence>
<evidence type="ECO:0000256" key="1">
    <source>
        <dbReference type="SAM" id="Phobius"/>
    </source>
</evidence>
<accession>A0ABU1AQ91</accession>
<proteinExistence type="predicted"/>